<sequence length="840" mass="89147">MSRMYQENAQRPKKPSALRRWSSILSLAAVLLVGSGVLAYSIHPASARYTTAPTTASIIAREQAQLQAEQEQHLGTKPLKKANIKAYADTAQACTNVGISDDTNTTAGNIDGGGRSYSLQALENTHIMDTAYSEDNLQFYWPYTTFTDCISNGQVLPVTDATTGDVSLGLLGSATNGAVAGNATITYDDNSTQIFSLGFSDWTLGGGKQTPSYGNTIAAAQLYRNTPQGQQNVKTYVFLVKVNLQTGKKVVSITMPKLTGAAQLHVFAWSTTVSNGVGPYNNVGSSDDAYTTPGNFDHSGNSYPTKTEPWSPDGQIGGEYPYPSGFIAPDVLGGAPDNYEAAGQTIPMDAQGKSHVALDFAGAASNGPSYGTAYVNYTDGTRQSFVLAFSDWTLNGGTQAPSFSNLPLWTFGYRNTPHGQQNVPLYLFSTGVKIQANKIVQSVTLPASTNQGQLHVFSMQLADEVYGDIGSTSDKAPLFGNLDGSNHSYSEDALVKANIPMGPITGVEKAFSFNGSIFNWSSSSDHYINSSVAAGQTRNYYAPTGITATELTFIGSATNGASSGTGTLLYTDGSTATYTLQFSDWCAAAPQFGNLVVASLPYRNSAFGQQNVKNYVYYAETPIDPTKTLQSFTLPQTTGGQMHIFVTGYRSGPYNNIGSDMDEDMQNIANLDGQNDGYSADALNAGGLAQGPVTFNGVHFNWHPDEYSTADNYQAIGQVVPVTPVAKAQTLAFLGASTGGTTTSGVTSIGASGLATIVYTDGTKQTFQLSLDDWVTATASTPVNNNRLVATAAYRLTPHGHQAIKTSVFYTDVALQAGKTIQSVILPNNNQMHIFAISTK</sequence>
<keyword evidence="2" id="KW-1185">Reference proteome</keyword>
<comment type="caution">
    <text evidence="1">The sequence shown here is derived from an EMBL/GenBank/DDBJ whole genome shotgun (WGS) entry which is preliminary data.</text>
</comment>
<gene>
    <name evidence="1" type="ORF">KDI_44990</name>
</gene>
<proteinExistence type="predicted"/>
<reference evidence="1 2" key="1">
    <citation type="submission" date="2019-01" db="EMBL/GenBank/DDBJ databases">
        <title>Draft genome sequence of Dictyobacter sp. Uno17.</title>
        <authorList>
            <person name="Wang C.M."/>
            <person name="Zheng Y."/>
            <person name="Sakai Y."/>
            <person name="Abe K."/>
            <person name="Yokota A."/>
            <person name="Yabe S."/>
        </authorList>
    </citation>
    <scope>NUCLEOTIDE SEQUENCE [LARGE SCALE GENOMIC DNA]</scope>
    <source>
        <strain evidence="1 2">Uno17</strain>
    </source>
</reference>
<evidence type="ECO:0000313" key="1">
    <source>
        <dbReference type="EMBL" id="GCF10935.1"/>
    </source>
</evidence>
<accession>A0A5A5TI92</accession>
<dbReference type="Proteomes" id="UP000322530">
    <property type="component" value="Unassembled WGS sequence"/>
</dbReference>
<protein>
    <submittedName>
        <fullName evidence="1">Uncharacterized protein</fullName>
    </submittedName>
</protein>
<organism evidence="1 2">
    <name type="scientific">Dictyobacter arantiisoli</name>
    <dbReference type="NCBI Taxonomy" id="2014874"/>
    <lineage>
        <taxon>Bacteria</taxon>
        <taxon>Bacillati</taxon>
        <taxon>Chloroflexota</taxon>
        <taxon>Ktedonobacteria</taxon>
        <taxon>Ktedonobacterales</taxon>
        <taxon>Dictyobacteraceae</taxon>
        <taxon>Dictyobacter</taxon>
    </lineage>
</organism>
<name>A0A5A5TI92_9CHLR</name>
<dbReference type="EMBL" id="BIXY01000087">
    <property type="protein sequence ID" value="GCF10935.1"/>
    <property type="molecule type" value="Genomic_DNA"/>
</dbReference>
<evidence type="ECO:0000313" key="2">
    <source>
        <dbReference type="Proteomes" id="UP000322530"/>
    </source>
</evidence>
<dbReference type="AlphaFoldDB" id="A0A5A5TI92"/>